<dbReference type="Pfam" id="PF01535">
    <property type="entry name" value="PPR"/>
    <property type="match status" value="3"/>
</dbReference>
<sequence>MIFSKLSNTKLFSSLSFSSSSHHNPPRAPTLQTLLKSGFTPTLKDFNQFLLFLSQTHKFKSLIHFFSQMKSNNIKGNAHSHSIFTWALLKEHKYEEAEQLMKNQMVDSSLLKKNRIWDCLIQGFCVNRKDPEKALLVLRDCLRIDGILPSSFTFFSLIQSFSSQGKMDRAIEVLEMMTDDRIKYPFDNFVCSSVISGFCRIGKPELAVGFYDNAENSGALRPNVVTYTTLVSAYCRLGRLEEVCNLVSMMEKDGLAFDVVFYSCWIHEYFRDGVLWAALQKYREIVDRKVDMDTIGYTILIDGFSKEGNVEKAVGFLNKMKKDRLTPNLVTYTAIMLGFCKKGKLEEALVVLEMVENSGIKVDEFMYATLIDGFCRKSDFDQVFHLLDDMEKRGVNPSIVTYNTVINGLCKAGRASEADEFSKGILGDVVTYSTLLHGYIEEENVMGMLETKRRLEAAGVCMDVVMCNILIKALFMVGSFEDALAIYKGMPEMNLVANSVTYCTMIDGYCRVGRIDEALEIFDEFRATSVSSVACYNCIIHGLCRKGMAGVAIEVFIEFHERGLASDVGIHMMLIKAIFSEKSEGGVLNLIYRIENLRSEIFDTVCNDAICFLCKRGYFYSACDVYVLMTKKGSVVENKSYHSIMKALMDDGKKWLTHPFLTILVKRYGIVEPRLSKTLVHYLCMKDINNAIKFLDVMKEKKLSVTFPVTVLRTLTRDGRALDAYKLVIGGEENLPVMDVVDYSMVVDGLCKGGHMDKALDLCAFAKRKGITLSIVTYNSVINGLCRQGCFIEAFRLFDSLEKINMFPSEITYATLIATLSKEGYLLDARKLFESMVLKGFKPKTRVYNSLIDGYCKRGQMQEALKLLLELEERGLKPDEFTVSSVINGCCQNGDMEGALEFFFEFERKGLLPDFLGFMYLIRGLCAKGRMEECRNILRKMLQTQSILDLLKIAETEVKTESIESFLVSLCEQGSVQEAIMVLNEIGSIFFPISRRFGAYDGSEKLKELCDSRDLATVDPKSLNATCETDKGFGLSDAEALENMVKAHGNLDKRYLLPDFNSYYALIASLCSRGELKKANKLAKMLSDPEREGPSLESAKDFNELKAISSLGHLNSQKLDPSRLGVHSGPPNDQLLAPPIGIGVKFSWWCLKLKATHHSLLFD</sequence>
<protein>
    <recommendedName>
        <fullName evidence="6">Pentacotripeptide-repeat region of PRORP domain-containing protein</fullName>
    </recommendedName>
</protein>
<feature type="repeat" description="PPR" evidence="3">
    <location>
        <begin position="498"/>
        <end position="532"/>
    </location>
</feature>
<evidence type="ECO:0000313" key="5">
    <source>
        <dbReference type="Proteomes" id="UP000306102"/>
    </source>
</evidence>
<feature type="repeat" description="PPR" evidence="3">
    <location>
        <begin position="809"/>
        <end position="843"/>
    </location>
</feature>
<feature type="repeat" description="PPR" evidence="3">
    <location>
        <begin position="328"/>
        <end position="362"/>
    </location>
</feature>
<evidence type="ECO:0008006" key="6">
    <source>
        <dbReference type="Google" id="ProtNLM"/>
    </source>
</evidence>
<dbReference type="Gene3D" id="1.25.40.10">
    <property type="entry name" value="Tetratricopeptide repeat domain"/>
    <property type="match status" value="7"/>
</dbReference>
<comment type="similarity">
    <text evidence="1">Belongs to the PPR family. P subfamily.</text>
</comment>
<accession>A0A4S4E1H9</accession>
<feature type="repeat" description="PPR" evidence="3">
    <location>
        <begin position="463"/>
        <end position="497"/>
    </location>
</feature>
<proteinExistence type="inferred from homology"/>
<evidence type="ECO:0000256" key="1">
    <source>
        <dbReference type="ARBA" id="ARBA00007626"/>
    </source>
</evidence>
<dbReference type="PANTHER" id="PTHR46128:SF211">
    <property type="entry name" value="PENTACOTRIPEPTIDE-REPEAT REGION OF PRORP DOMAIN-CONTAINING PROTEIN"/>
    <property type="match status" value="1"/>
</dbReference>
<comment type="caution">
    <text evidence="4">The sequence shown here is derived from an EMBL/GenBank/DDBJ whole genome shotgun (WGS) entry which is preliminary data.</text>
</comment>
<feature type="repeat" description="PPR" evidence="3">
    <location>
        <begin position="879"/>
        <end position="913"/>
    </location>
</feature>
<dbReference type="PROSITE" id="PS51375">
    <property type="entry name" value="PPR"/>
    <property type="match status" value="14"/>
</dbReference>
<feature type="repeat" description="PPR" evidence="3">
    <location>
        <begin position="223"/>
        <end position="257"/>
    </location>
</feature>
<dbReference type="InterPro" id="IPR011990">
    <property type="entry name" value="TPR-like_helical_dom_sf"/>
</dbReference>
<organism evidence="4 5">
    <name type="scientific">Camellia sinensis var. sinensis</name>
    <name type="common">China tea</name>
    <dbReference type="NCBI Taxonomy" id="542762"/>
    <lineage>
        <taxon>Eukaryota</taxon>
        <taxon>Viridiplantae</taxon>
        <taxon>Streptophyta</taxon>
        <taxon>Embryophyta</taxon>
        <taxon>Tracheophyta</taxon>
        <taxon>Spermatophyta</taxon>
        <taxon>Magnoliopsida</taxon>
        <taxon>eudicotyledons</taxon>
        <taxon>Gunneridae</taxon>
        <taxon>Pentapetalae</taxon>
        <taxon>asterids</taxon>
        <taxon>Ericales</taxon>
        <taxon>Theaceae</taxon>
        <taxon>Camellia</taxon>
    </lineage>
</organism>
<keyword evidence="2" id="KW-0677">Repeat</keyword>
<evidence type="ECO:0000313" key="4">
    <source>
        <dbReference type="EMBL" id="THG09669.1"/>
    </source>
</evidence>
<keyword evidence="5" id="KW-1185">Reference proteome</keyword>
<feature type="repeat" description="PPR" evidence="3">
    <location>
        <begin position="293"/>
        <end position="327"/>
    </location>
</feature>
<feature type="repeat" description="PPR" evidence="3">
    <location>
        <begin position="187"/>
        <end position="221"/>
    </location>
</feature>
<dbReference type="Proteomes" id="UP000306102">
    <property type="component" value="Unassembled WGS sequence"/>
</dbReference>
<dbReference type="EMBL" id="SDRB02008323">
    <property type="protein sequence ID" value="THG09669.1"/>
    <property type="molecule type" value="Genomic_DNA"/>
</dbReference>
<feature type="repeat" description="PPR" evidence="3">
    <location>
        <begin position="739"/>
        <end position="773"/>
    </location>
</feature>
<feature type="repeat" description="PPR" evidence="3">
    <location>
        <begin position="150"/>
        <end position="184"/>
    </location>
</feature>
<dbReference type="Pfam" id="PF13041">
    <property type="entry name" value="PPR_2"/>
    <property type="match status" value="6"/>
</dbReference>
<dbReference type="InterPro" id="IPR002885">
    <property type="entry name" value="PPR_rpt"/>
</dbReference>
<dbReference type="STRING" id="542762.A0A4S4E1H9"/>
<reference evidence="4 5" key="1">
    <citation type="journal article" date="2018" name="Proc. Natl. Acad. Sci. U.S.A.">
        <title>Draft genome sequence of Camellia sinensis var. sinensis provides insights into the evolution of the tea genome and tea quality.</title>
        <authorList>
            <person name="Wei C."/>
            <person name="Yang H."/>
            <person name="Wang S."/>
            <person name="Zhao J."/>
            <person name="Liu C."/>
            <person name="Gao L."/>
            <person name="Xia E."/>
            <person name="Lu Y."/>
            <person name="Tai Y."/>
            <person name="She G."/>
            <person name="Sun J."/>
            <person name="Cao H."/>
            <person name="Tong W."/>
            <person name="Gao Q."/>
            <person name="Li Y."/>
            <person name="Deng W."/>
            <person name="Jiang X."/>
            <person name="Wang W."/>
            <person name="Chen Q."/>
            <person name="Zhang S."/>
            <person name="Li H."/>
            <person name="Wu J."/>
            <person name="Wang P."/>
            <person name="Li P."/>
            <person name="Shi C."/>
            <person name="Zheng F."/>
            <person name="Jian J."/>
            <person name="Huang B."/>
            <person name="Shan D."/>
            <person name="Shi M."/>
            <person name="Fang C."/>
            <person name="Yue Y."/>
            <person name="Li F."/>
            <person name="Li D."/>
            <person name="Wei S."/>
            <person name="Han B."/>
            <person name="Jiang C."/>
            <person name="Yin Y."/>
            <person name="Xia T."/>
            <person name="Zhang Z."/>
            <person name="Bennetzen J.L."/>
            <person name="Zhao S."/>
            <person name="Wan X."/>
        </authorList>
    </citation>
    <scope>NUCLEOTIDE SEQUENCE [LARGE SCALE GENOMIC DNA]</scope>
    <source>
        <strain evidence="5">cv. Shuchazao</strain>
        <tissue evidence="4">Leaf</tissue>
    </source>
</reference>
<dbReference type="AlphaFoldDB" id="A0A4S4E1H9"/>
<dbReference type="InterPro" id="IPR050872">
    <property type="entry name" value="PPR_P_subfamily"/>
</dbReference>
<feature type="repeat" description="PPR" evidence="3">
    <location>
        <begin position="774"/>
        <end position="808"/>
    </location>
</feature>
<evidence type="ECO:0000256" key="2">
    <source>
        <dbReference type="ARBA" id="ARBA00022737"/>
    </source>
</evidence>
<feature type="repeat" description="PPR" evidence="3">
    <location>
        <begin position="363"/>
        <end position="397"/>
    </location>
</feature>
<dbReference type="NCBIfam" id="TIGR00756">
    <property type="entry name" value="PPR"/>
    <property type="match status" value="13"/>
</dbReference>
<dbReference type="Pfam" id="PF12854">
    <property type="entry name" value="PPR_1"/>
    <property type="match status" value="1"/>
</dbReference>
<dbReference type="Pfam" id="PF13812">
    <property type="entry name" value="PPR_3"/>
    <property type="match status" value="1"/>
</dbReference>
<feature type="repeat" description="PPR" evidence="3">
    <location>
        <begin position="844"/>
        <end position="878"/>
    </location>
</feature>
<dbReference type="PANTHER" id="PTHR46128">
    <property type="entry name" value="MITOCHONDRIAL GROUP I INTRON SPLICING FACTOR CCM1"/>
    <property type="match status" value="1"/>
</dbReference>
<evidence type="ECO:0000256" key="3">
    <source>
        <dbReference type="PROSITE-ProRule" id="PRU00708"/>
    </source>
</evidence>
<feature type="repeat" description="PPR" evidence="3">
    <location>
        <begin position="398"/>
        <end position="428"/>
    </location>
</feature>
<gene>
    <name evidence="4" type="ORF">TEA_014613</name>
</gene>
<name>A0A4S4E1H9_CAMSN</name>